<protein>
    <submittedName>
        <fullName evidence="4">Coiled-coil domain-containing protein</fullName>
    </submittedName>
</protein>
<gene>
    <name evidence="4" type="ORF">PROFUN_11961</name>
</gene>
<dbReference type="InterPro" id="IPR051147">
    <property type="entry name" value="CFAP_domain-containing"/>
</dbReference>
<feature type="domain" description="DUF4200" evidence="3">
    <location>
        <begin position="42"/>
        <end position="158"/>
    </location>
</feature>
<dbReference type="Proteomes" id="UP000241769">
    <property type="component" value="Unassembled WGS sequence"/>
</dbReference>
<name>A0A2P6N8Z7_9EUKA</name>
<evidence type="ECO:0000313" key="5">
    <source>
        <dbReference type="Proteomes" id="UP000241769"/>
    </source>
</evidence>
<dbReference type="InParanoid" id="A0A2P6N8Z7"/>
<dbReference type="OrthoDB" id="2134857at2759"/>
<accession>A0A2P6N8Z7</accession>
<dbReference type="GO" id="GO:0005856">
    <property type="term" value="C:cytoskeleton"/>
    <property type="evidence" value="ECO:0007669"/>
    <property type="project" value="UniProtKB-ARBA"/>
</dbReference>
<keyword evidence="5" id="KW-1185">Reference proteome</keyword>
<dbReference type="PANTHER" id="PTHR21683">
    <property type="entry name" value="COILED-COIL DOMAIN-CONTAINING PROTEIN 42 LIKE-2-LIKE-RELATED"/>
    <property type="match status" value="1"/>
</dbReference>
<feature type="coiled-coil region" evidence="2">
    <location>
        <begin position="42"/>
        <end position="136"/>
    </location>
</feature>
<evidence type="ECO:0000256" key="1">
    <source>
        <dbReference type="ARBA" id="ARBA00023054"/>
    </source>
</evidence>
<reference evidence="4 5" key="1">
    <citation type="journal article" date="2018" name="Genome Biol. Evol.">
        <title>Multiple Roots of Fruiting Body Formation in Amoebozoa.</title>
        <authorList>
            <person name="Hillmann F."/>
            <person name="Forbes G."/>
            <person name="Novohradska S."/>
            <person name="Ferling I."/>
            <person name="Riege K."/>
            <person name="Groth M."/>
            <person name="Westermann M."/>
            <person name="Marz M."/>
            <person name="Spaller T."/>
            <person name="Winckler T."/>
            <person name="Schaap P."/>
            <person name="Glockner G."/>
        </authorList>
    </citation>
    <scope>NUCLEOTIDE SEQUENCE [LARGE SCALE GENOMIC DNA]</scope>
    <source>
        <strain evidence="4 5">Jena</strain>
    </source>
</reference>
<keyword evidence="1 2" id="KW-0175">Coiled coil</keyword>
<proteinExistence type="predicted"/>
<sequence length="323" mass="37686">MPIAGDEVTFLTQRAKLPKDWQDGIFEEEFLEEGQESLSTLLIKKSQESNELQEMLKQARVNYFQRIKKCEFQEKELGERRIEYENHKAKFERFMNDNEQQRNRAVRRAHEEQKEGEKMEEEIVKLKIEIDELRTRTKICLSSLRDNRRFEKLLEKVVVASQDTFESVADLLARYDTLSMITTDLQNSVKSNETGVDQLRHTIGQAAKAYQNETLVLNSSITQLKHLYEQARSGYSLTEQNAYESELSHKMKNSEIGEVKLAVTNIYARSKQKFVNSSKIALISKLDRIGTQLATMQEILKEYDKTIHRQQQEAKKPITNGKK</sequence>
<evidence type="ECO:0000313" key="4">
    <source>
        <dbReference type="EMBL" id="PRP80415.1"/>
    </source>
</evidence>
<dbReference type="STRING" id="1890364.A0A2P6N8Z7"/>
<evidence type="ECO:0000259" key="3">
    <source>
        <dbReference type="Pfam" id="PF13863"/>
    </source>
</evidence>
<dbReference type="Pfam" id="PF13863">
    <property type="entry name" value="DUF4200"/>
    <property type="match status" value="1"/>
</dbReference>
<dbReference type="InterPro" id="IPR025252">
    <property type="entry name" value="DUF4200"/>
</dbReference>
<dbReference type="EMBL" id="MDYQ01000150">
    <property type="protein sequence ID" value="PRP80415.1"/>
    <property type="molecule type" value="Genomic_DNA"/>
</dbReference>
<comment type="caution">
    <text evidence="4">The sequence shown here is derived from an EMBL/GenBank/DDBJ whole genome shotgun (WGS) entry which is preliminary data.</text>
</comment>
<organism evidence="4 5">
    <name type="scientific">Planoprotostelium fungivorum</name>
    <dbReference type="NCBI Taxonomy" id="1890364"/>
    <lineage>
        <taxon>Eukaryota</taxon>
        <taxon>Amoebozoa</taxon>
        <taxon>Evosea</taxon>
        <taxon>Variosea</taxon>
        <taxon>Cavosteliida</taxon>
        <taxon>Cavosteliaceae</taxon>
        <taxon>Planoprotostelium</taxon>
    </lineage>
</organism>
<dbReference type="PANTHER" id="PTHR21683:SF2">
    <property type="entry name" value="COILED-COIL DOMAIN-CONTAINING PROTEIN 42 LIKE-2-LIKE"/>
    <property type="match status" value="1"/>
</dbReference>
<dbReference type="AlphaFoldDB" id="A0A2P6N8Z7"/>
<evidence type="ECO:0000256" key="2">
    <source>
        <dbReference type="SAM" id="Coils"/>
    </source>
</evidence>